<name>A0ABD2BA14_VESSQ</name>
<dbReference type="AlphaFoldDB" id="A0ABD2BA14"/>
<dbReference type="Proteomes" id="UP001607302">
    <property type="component" value="Unassembled WGS sequence"/>
</dbReference>
<dbReference type="Pfam" id="PF09138">
    <property type="entry name" value="Urm1"/>
    <property type="match status" value="1"/>
</dbReference>
<evidence type="ECO:0000256" key="3">
    <source>
        <dbReference type="ARBA" id="ARBA00022694"/>
    </source>
</evidence>
<dbReference type="InterPro" id="IPR016155">
    <property type="entry name" value="Mopterin_synth/thiamin_S_b"/>
</dbReference>
<gene>
    <name evidence="7" type="ORF">V1478_005872</name>
</gene>
<dbReference type="HAMAP" id="MF_03048">
    <property type="entry name" value="Urm1"/>
    <property type="match status" value="1"/>
</dbReference>
<dbReference type="PANTHER" id="PTHR14986">
    <property type="entry name" value="RURM1 PROTEIN"/>
    <property type="match status" value="1"/>
</dbReference>
<evidence type="ECO:0000256" key="1">
    <source>
        <dbReference type="ARBA" id="ARBA00022490"/>
    </source>
</evidence>
<protein>
    <recommendedName>
        <fullName evidence="5">Ubiquitin-related modifier 1 homolog</fullName>
    </recommendedName>
</protein>
<comment type="similarity">
    <text evidence="5 6">Belongs to the URM1 family.</text>
</comment>
<evidence type="ECO:0000256" key="4">
    <source>
        <dbReference type="ARBA" id="ARBA00022786"/>
    </source>
</evidence>
<dbReference type="GO" id="GO:0032447">
    <property type="term" value="P:protein urmylation"/>
    <property type="evidence" value="ECO:0007669"/>
    <property type="project" value="UniProtKB-UniRule"/>
</dbReference>
<evidence type="ECO:0000256" key="5">
    <source>
        <dbReference type="HAMAP-Rule" id="MF_03048"/>
    </source>
</evidence>
<comment type="PTM">
    <text evidence="5">C-terminal thiocarboxylation occurs in 2 steps, it is first acyl-adenylated (-COAMP) via the hesA/moeB/thiF part of the MOCS3/UBA4 homolog, then thiocarboxylated (-COSH) via the rhodanese domain of the MOCS3/UBA4 homolog.</text>
</comment>
<comment type="function">
    <text evidence="5">Acts as a sulfur carrier required for 2-thiolation of mcm(5)S(2)U at tRNA wobble positions of cytosolic tRNA(Lys), tRNA(Glu) and tRNA(Gln). Serves as sulfur donor in tRNA 2-thiolation reaction by being thiocarboxylated (-COSH) at its C-terminus by the MOCS3/UBA4 homolog. The sulfur is then transferred to tRNA to form 2-thiolation of mcm(5)S(2)U. Also acts as a ubiquitin-like protein (UBL) that is covalently conjugated via an isopeptide bond to lysine residues of target proteins. The thiocarboxylated form serves as substrate for conjugation and oxidative stress specifically induces the formation of UBL-protein conjugates.</text>
</comment>
<sequence>MPSEDKSLPITIEFGGGAESLFDKKKKHEVNLPAGEWKLKRLLYWIKDNLLKERLELFMQEDTVRPGILVLVNDTDWELLVSFIRAKEITSYNRETPCSSYRRYTVVKTTDGPSMSMERRVILEDGYSRIDRTNSVKGIVLRSRTCRSR</sequence>
<evidence type="ECO:0000256" key="2">
    <source>
        <dbReference type="ARBA" id="ARBA00022499"/>
    </source>
</evidence>
<comment type="caution">
    <text evidence="7">The sequence shown here is derived from an EMBL/GenBank/DDBJ whole genome shotgun (WGS) entry which is preliminary data.</text>
</comment>
<dbReference type="Gene3D" id="3.10.20.30">
    <property type="match status" value="1"/>
</dbReference>
<dbReference type="GO" id="GO:0005829">
    <property type="term" value="C:cytosol"/>
    <property type="evidence" value="ECO:0007669"/>
    <property type="project" value="UniProtKB-UniRule"/>
</dbReference>
<keyword evidence="4 5" id="KW-0833">Ubl conjugation pathway</keyword>
<dbReference type="InterPro" id="IPR015221">
    <property type="entry name" value="Urm1"/>
</dbReference>
<evidence type="ECO:0000256" key="6">
    <source>
        <dbReference type="RuleBase" id="RU361182"/>
    </source>
</evidence>
<proteinExistence type="inferred from homology"/>
<dbReference type="EMBL" id="JAUDFV010000130">
    <property type="protein sequence ID" value="KAL2729582.1"/>
    <property type="molecule type" value="Genomic_DNA"/>
</dbReference>
<comment type="pathway">
    <text evidence="5 6">tRNA modification; 5-methoxycarbonylmethyl-2-thiouridine-tRNA biosynthesis.</text>
</comment>
<keyword evidence="1 5" id="KW-0963">Cytoplasm</keyword>
<dbReference type="GO" id="GO:0034227">
    <property type="term" value="P:tRNA thio-modification"/>
    <property type="evidence" value="ECO:0007669"/>
    <property type="project" value="UniProtKB-UniRule"/>
</dbReference>
<keyword evidence="2 5" id="KW-1017">Isopeptide bond</keyword>
<comment type="subcellular location">
    <subcellularLocation>
        <location evidence="5 6">Cytoplasm</location>
    </subcellularLocation>
</comment>
<keyword evidence="3 5" id="KW-0819">tRNA processing</keyword>
<reference evidence="7 8" key="1">
    <citation type="journal article" date="2024" name="Ann. Entomol. Soc. Am.">
        <title>Genomic analyses of the southern and eastern yellowjacket wasps (Hymenoptera: Vespidae) reveal evolutionary signatures of social life.</title>
        <authorList>
            <person name="Catto M.A."/>
            <person name="Caine P.B."/>
            <person name="Orr S.E."/>
            <person name="Hunt B.G."/>
            <person name="Goodisman M.A.D."/>
        </authorList>
    </citation>
    <scope>NUCLEOTIDE SEQUENCE [LARGE SCALE GENOMIC DNA]</scope>
    <source>
        <strain evidence="7">233</strain>
        <tissue evidence="7">Head and thorax</tissue>
    </source>
</reference>
<evidence type="ECO:0000313" key="8">
    <source>
        <dbReference type="Proteomes" id="UP001607302"/>
    </source>
</evidence>
<dbReference type="GO" id="GO:0002098">
    <property type="term" value="P:tRNA wobble uridine modification"/>
    <property type="evidence" value="ECO:0007669"/>
    <property type="project" value="UniProtKB-UniRule"/>
</dbReference>
<comment type="caution">
    <text evidence="5">Lacks conserved residue(s) required for the propagation of feature annotation.</text>
</comment>
<organism evidence="7 8">
    <name type="scientific">Vespula squamosa</name>
    <name type="common">Southern yellow jacket</name>
    <name type="synonym">Wasp</name>
    <dbReference type="NCBI Taxonomy" id="30214"/>
    <lineage>
        <taxon>Eukaryota</taxon>
        <taxon>Metazoa</taxon>
        <taxon>Ecdysozoa</taxon>
        <taxon>Arthropoda</taxon>
        <taxon>Hexapoda</taxon>
        <taxon>Insecta</taxon>
        <taxon>Pterygota</taxon>
        <taxon>Neoptera</taxon>
        <taxon>Endopterygota</taxon>
        <taxon>Hymenoptera</taxon>
        <taxon>Apocrita</taxon>
        <taxon>Aculeata</taxon>
        <taxon>Vespoidea</taxon>
        <taxon>Vespidae</taxon>
        <taxon>Vespinae</taxon>
        <taxon>Vespula</taxon>
    </lineage>
</organism>
<accession>A0ABD2BA14</accession>
<dbReference type="CDD" id="cd01764">
    <property type="entry name" value="Ubl_Urm1"/>
    <property type="match status" value="1"/>
</dbReference>
<evidence type="ECO:0000313" key="7">
    <source>
        <dbReference type="EMBL" id="KAL2729582.1"/>
    </source>
</evidence>
<keyword evidence="8" id="KW-1185">Reference proteome</keyword>
<dbReference type="InterPro" id="IPR012675">
    <property type="entry name" value="Beta-grasp_dom_sf"/>
</dbReference>
<dbReference type="SUPFAM" id="SSF54285">
    <property type="entry name" value="MoaD/ThiS"/>
    <property type="match status" value="1"/>
</dbReference>